<sequence length="901" mass="96455">MQTRAGGNMERGTGSRLSSLRNLSTAVALGATLIVGGLAAGATFQMAQFQVQSGSMEAPGEQLAKTRLLIDFQDRMGHGGFLSALAQFAETGNAEARAEMRTSLEAADQALRGLQGKRLSPQELELATDLKRLLEGARRALESANSGPAALGQTTPLMLLTRYTALSDRIDARSRGLHAVELARLEDVATRGLWLGGAAVLALVATLFAFLALVGTRVLRPLRELTGAVNGVARGDWRAPVWGADRPDEFGDLARAIDGFRKQAAEIPDISVATEDGRLRLKFEGEYADLFEALTARLRGAGGSLAMLGNDVSRIVGDTKQQLNETLGQVNQLCSAAVRTVTESNREIRQATEMLGHAVAQVRAFDGSEDQVGLDQIIDALRAHADHLAETAARTEIKVIETLGSLSESDSDIRLATVEARDAAKALSNSMAEAQQGLLSAVKLLRASGDMLSSTVDQTGSRITRAADALEEGEKALFATLGGVSSRFDEATEKAAARLEDAGMQVSRAADLLDDRSSEITYKLETALDSMNHARNTMQQSAEIAEDMTRGKLEPLAEQFQEIQFRFSSLMADVSDRADSMADAVDALRLTSDGLRQEFERRRVEPGQHEAIADLLTRLRGSATQIGDRVKEIGETAGRLAQSLTGGVDDATARLRDLTSDLRQETKALSSEAHIATTTLSRTVSQQERLLADMKDVAAELDAQRDRDNTPQALIDLTGGLRAAIDAVHALVASTDNREKVAVDQALGLVDKLQQRIQNIEGMAGGLAAATEALHALAAADNAGRERENADLLAIANALKARLDGIDRLGDRLDSTTDNVRAVLEETRGRERTDLSIVSELTQNLRERVLRLDGLSVDLSRAIDMLRSSSRQNENASANAARDLGARLAQIADQLRGAAGG</sequence>
<name>A0A255YZY9_9PROT</name>
<comment type="caution">
    <text evidence="4">The sequence shown here is derived from an EMBL/GenBank/DDBJ whole genome shotgun (WGS) entry which is preliminary data.</text>
</comment>
<dbReference type="OrthoDB" id="354287at2"/>
<gene>
    <name evidence="4" type="ORF">CHU95_09290</name>
</gene>
<dbReference type="SUPFAM" id="SSF158472">
    <property type="entry name" value="HAMP domain-like"/>
    <property type="match status" value="1"/>
</dbReference>
<evidence type="ECO:0000256" key="1">
    <source>
        <dbReference type="SAM" id="Coils"/>
    </source>
</evidence>
<dbReference type="SMART" id="SM00304">
    <property type="entry name" value="HAMP"/>
    <property type="match status" value="1"/>
</dbReference>
<proteinExistence type="predicted"/>
<accession>A0A255YZY9</accession>
<dbReference type="AlphaFoldDB" id="A0A255YZY9"/>
<reference evidence="4 5" key="1">
    <citation type="submission" date="2017-07" db="EMBL/GenBank/DDBJ databases">
        <title>Niveispirillum cyanobacteriorum sp. nov., isolated from cyanobacterial aggregates in a eutrophic lake.</title>
        <authorList>
            <person name="Cai H."/>
        </authorList>
    </citation>
    <scope>NUCLEOTIDE SEQUENCE [LARGE SCALE GENOMIC DNA]</scope>
    <source>
        <strain evidence="5">TH1-14</strain>
    </source>
</reference>
<keyword evidence="2" id="KW-1133">Transmembrane helix</keyword>
<dbReference type="GO" id="GO:0016020">
    <property type="term" value="C:membrane"/>
    <property type="evidence" value="ECO:0007669"/>
    <property type="project" value="InterPro"/>
</dbReference>
<evidence type="ECO:0000313" key="5">
    <source>
        <dbReference type="Proteomes" id="UP000216998"/>
    </source>
</evidence>
<evidence type="ECO:0000313" key="4">
    <source>
        <dbReference type="EMBL" id="OYQ34782.1"/>
    </source>
</evidence>
<dbReference type="PANTHER" id="PTHR32089:SF112">
    <property type="entry name" value="LYSOZYME-LIKE PROTEIN-RELATED"/>
    <property type="match status" value="1"/>
</dbReference>
<keyword evidence="1" id="KW-0175">Coiled coil</keyword>
<feature type="domain" description="HAMP" evidence="3">
    <location>
        <begin position="216"/>
        <end position="269"/>
    </location>
</feature>
<feature type="coiled-coil region" evidence="1">
    <location>
        <begin position="648"/>
        <end position="707"/>
    </location>
</feature>
<dbReference type="Gene3D" id="6.10.340.10">
    <property type="match status" value="1"/>
</dbReference>
<dbReference type="Proteomes" id="UP000216998">
    <property type="component" value="Unassembled WGS sequence"/>
</dbReference>
<dbReference type="PROSITE" id="PS50885">
    <property type="entry name" value="HAMP"/>
    <property type="match status" value="1"/>
</dbReference>
<dbReference type="PANTHER" id="PTHR32089">
    <property type="entry name" value="METHYL-ACCEPTING CHEMOTAXIS PROTEIN MCPB"/>
    <property type="match status" value="1"/>
</dbReference>
<dbReference type="EMBL" id="NOXU01000027">
    <property type="protein sequence ID" value="OYQ34782.1"/>
    <property type="molecule type" value="Genomic_DNA"/>
</dbReference>
<evidence type="ECO:0000259" key="3">
    <source>
        <dbReference type="PROSITE" id="PS50885"/>
    </source>
</evidence>
<keyword evidence="2" id="KW-0812">Transmembrane</keyword>
<feature type="transmembrane region" description="Helical" evidence="2">
    <location>
        <begin position="193"/>
        <end position="214"/>
    </location>
</feature>
<organism evidence="4 5">
    <name type="scientific">Niveispirillum lacus</name>
    <dbReference type="NCBI Taxonomy" id="1981099"/>
    <lineage>
        <taxon>Bacteria</taxon>
        <taxon>Pseudomonadati</taxon>
        <taxon>Pseudomonadota</taxon>
        <taxon>Alphaproteobacteria</taxon>
        <taxon>Rhodospirillales</taxon>
        <taxon>Azospirillaceae</taxon>
        <taxon>Niveispirillum</taxon>
    </lineage>
</organism>
<keyword evidence="2" id="KW-0472">Membrane</keyword>
<protein>
    <recommendedName>
        <fullName evidence="3">HAMP domain-containing protein</fullName>
    </recommendedName>
</protein>
<dbReference type="InterPro" id="IPR003660">
    <property type="entry name" value="HAMP_dom"/>
</dbReference>
<dbReference type="Pfam" id="PF00672">
    <property type="entry name" value="HAMP"/>
    <property type="match status" value="1"/>
</dbReference>
<keyword evidence="5" id="KW-1185">Reference proteome</keyword>
<evidence type="ECO:0000256" key="2">
    <source>
        <dbReference type="SAM" id="Phobius"/>
    </source>
</evidence>
<dbReference type="CDD" id="cd06225">
    <property type="entry name" value="HAMP"/>
    <property type="match status" value="1"/>
</dbReference>
<dbReference type="GO" id="GO:0007165">
    <property type="term" value="P:signal transduction"/>
    <property type="evidence" value="ECO:0007669"/>
    <property type="project" value="InterPro"/>
</dbReference>